<name>A0A1H3PW22_9BURK</name>
<dbReference type="RefSeq" id="WP_013800234.1">
    <property type="nucleotide sequence ID" value="NZ_AP025556.1"/>
</dbReference>
<evidence type="ECO:0000259" key="10">
    <source>
        <dbReference type="Pfam" id="PF01909"/>
    </source>
</evidence>
<dbReference type="GO" id="GO:0046872">
    <property type="term" value="F:metal ion binding"/>
    <property type="evidence" value="ECO:0007669"/>
    <property type="project" value="UniProtKB-KW"/>
</dbReference>
<dbReference type="Pfam" id="PF01909">
    <property type="entry name" value="NTP_transf_2"/>
    <property type="match status" value="1"/>
</dbReference>
<evidence type="ECO:0000256" key="9">
    <source>
        <dbReference type="ARBA" id="ARBA00038276"/>
    </source>
</evidence>
<keyword evidence="6" id="KW-0547">Nucleotide-binding</keyword>
<keyword evidence="8" id="KW-0460">Magnesium</keyword>
<dbReference type="Gene3D" id="3.30.460.10">
    <property type="entry name" value="Beta Polymerase, domain 2"/>
    <property type="match status" value="1"/>
</dbReference>
<dbReference type="InterPro" id="IPR002934">
    <property type="entry name" value="Polymerase_NTP_transf_dom"/>
</dbReference>
<evidence type="ECO:0000313" key="11">
    <source>
        <dbReference type="EMBL" id="SDZ05256.1"/>
    </source>
</evidence>
<evidence type="ECO:0000256" key="6">
    <source>
        <dbReference type="ARBA" id="ARBA00022741"/>
    </source>
</evidence>
<protein>
    <recommendedName>
        <fullName evidence="10">Polymerase nucleotidyl transferase domain-containing protein</fullName>
    </recommendedName>
</protein>
<dbReference type="InterPro" id="IPR052038">
    <property type="entry name" value="Type-VII_TA_antitoxin"/>
</dbReference>
<sequence>MRPSVVLDMNRSAVREMASRFRTANPRVFGSVLHGTDRDGSDLDLLVDALPGATLFDLGGLQDELESLLGLRVDLLTPGDLPLKFRAQVLAEAQPI</sequence>
<dbReference type="GO" id="GO:0016779">
    <property type="term" value="F:nucleotidyltransferase activity"/>
    <property type="evidence" value="ECO:0007669"/>
    <property type="project" value="UniProtKB-KW"/>
</dbReference>
<dbReference type="SUPFAM" id="SSF81301">
    <property type="entry name" value="Nucleotidyltransferase"/>
    <property type="match status" value="1"/>
</dbReference>
<evidence type="ECO:0000256" key="2">
    <source>
        <dbReference type="ARBA" id="ARBA00022649"/>
    </source>
</evidence>
<reference evidence="11 12" key="1">
    <citation type="submission" date="2016-10" db="EMBL/GenBank/DDBJ databases">
        <authorList>
            <person name="de Groot N.N."/>
        </authorList>
    </citation>
    <scope>NUCLEOTIDE SEQUENCE [LARGE SCALE GENOMIC DNA]</scope>
    <source>
        <strain evidence="11 12">LMG 24775</strain>
    </source>
</reference>
<dbReference type="EMBL" id="FNPE01000011">
    <property type="protein sequence ID" value="SDZ05256.1"/>
    <property type="molecule type" value="Genomic_DNA"/>
</dbReference>
<keyword evidence="7" id="KW-0067">ATP-binding</keyword>
<keyword evidence="4" id="KW-0548">Nucleotidyltransferase</keyword>
<keyword evidence="2" id="KW-1277">Toxin-antitoxin system</keyword>
<dbReference type="PANTHER" id="PTHR33571">
    <property type="entry name" value="SSL8005 PROTEIN"/>
    <property type="match status" value="1"/>
</dbReference>
<dbReference type="GeneID" id="94689714"/>
<evidence type="ECO:0000256" key="4">
    <source>
        <dbReference type="ARBA" id="ARBA00022695"/>
    </source>
</evidence>
<evidence type="ECO:0000256" key="3">
    <source>
        <dbReference type="ARBA" id="ARBA00022679"/>
    </source>
</evidence>
<keyword evidence="3" id="KW-0808">Transferase</keyword>
<keyword evidence="5" id="KW-0479">Metal-binding</keyword>
<proteinExistence type="inferred from homology"/>
<evidence type="ECO:0000313" key="12">
    <source>
        <dbReference type="Proteomes" id="UP000183417"/>
    </source>
</evidence>
<dbReference type="AlphaFoldDB" id="A0A1H3PW22"/>
<dbReference type="CDD" id="cd05403">
    <property type="entry name" value="NT_KNTase_like"/>
    <property type="match status" value="1"/>
</dbReference>
<feature type="domain" description="Polymerase nucleotidyl transferase" evidence="10">
    <location>
        <begin position="14"/>
        <end position="90"/>
    </location>
</feature>
<evidence type="ECO:0000256" key="5">
    <source>
        <dbReference type="ARBA" id="ARBA00022723"/>
    </source>
</evidence>
<dbReference type="GO" id="GO:0005524">
    <property type="term" value="F:ATP binding"/>
    <property type="evidence" value="ECO:0007669"/>
    <property type="project" value="UniProtKB-KW"/>
</dbReference>
<gene>
    <name evidence="11" type="ORF">SAMN05421547_11188</name>
</gene>
<comment type="cofactor">
    <cofactor evidence="1">
        <name>Mg(2+)</name>
        <dbReference type="ChEBI" id="CHEBI:18420"/>
    </cofactor>
</comment>
<evidence type="ECO:0000256" key="8">
    <source>
        <dbReference type="ARBA" id="ARBA00022842"/>
    </source>
</evidence>
<dbReference type="Proteomes" id="UP000183417">
    <property type="component" value="Unassembled WGS sequence"/>
</dbReference>
<dbReference type="InterPro" id="IPR043519">
    <property type="entry name" value="NT_sf"/>
</dbReference>
<accession>A0A1H3PW22</accession>
<organism evidence="11 12">
    <name type="scientific">Delftia lacustris</name>
    <dbReference type="NCBI Taxonomy" id="558537"/>
    <lineage>
        <taxon>Bacteria</taxon>
        <taxon>Pseudomonadati</taxon>
        <taxon>Pseudomonadota</taxon>
        <taxon>Betaproteobacteria</taxon>
        <taxon>Burkholderiales</taxon>
        <taxon>Comamonadaceae</taxon>
        <taxon>Delftia</taxon>
    </lineage>
</organism>
<comment type="similarity">
    <text evidence="9">Belongs to the MntA antitoxin family.</text>
</comment>
<evidence type="ECO:0000256" key="7">
    <source>
        <dbReference type="ARBA" id="ARBA00022840"/>
    </source>
</evidence>
<evidence type="ECO:0000256" key="1">
    <source>
        <dbReference type="ARBA" id="ARBA00001946"/>
    </source>
</evidence>
<dbReference type="PANTHER" id="PTHR33571:SF12">
    <property type="entry name" value="BSL3053 PROTEIN"/>
    <property type="match status" value="1"/>
</dbReference>